<dbReference type="InterPro" id="IPR051826">
    <property type="entry name" value="E3_ubiquitin-ligase_domain"/>
</dbReference>
<feature type="domain" description="RING-type" evidence="7">
    <location>
        <begin position="504"/>
        <end position="546"/>
    </location>
</feature>
<dbReference type="eggNOG" id="KOG4628">
    <property type="taxonomic scope" value="Eukaryota"/>
</dbReference>
<dbReference type="SUPFAM" id="SSF52025">
    <property type="entry name" value="PA domain"/>
    <property type="match status" value="1"/>
</dbReference>
<reference evidence="8 9" key="1">
    <citation type="journal article" date="2011" name="PLoS Pathog.">
        <title>Endophytic Life Strategies Decoded by Genome and Transcriptome Analyses of the Mutualistic Root Symbiont Piriformospora indica.</title>
        <authorList>
            <person name="Zuccaro A."/>
            <person name="Lahrmann U."/>
            <person name="Guldener U."/>
            <person name="Langen G."/>
            <person name="Pfiffi S."/>
            <person name="Biedenkopf D."/>
            <person name="Wong P."/>
            <person name="Samans B."/>
            <person name="Grimm C."/>
            <person name="Basiewicz M."/>
            <person name="Murat C."/>
            <person name="Martin F."/>
            <person name="Kogel K.H."/>
        </authorList>
    </citation>
    <scope>NUCLEOTIDE SEQUENCE [LARGE SCALE GENOMIC DNA]</scope>
    <source>
        <strain evidence="8 9">DSM 11827</strain>
    </source>
</reference>
<accession>G4TPA9</accession>
<evidence type="ECO:0000256" key="5">
    <source>
        <dbReference type="PROSITE-ProRule" id="PRU00175"/>
    </source>
</evidence>
<feature type="region of interest" description="Disordered" evidence="6">
    <location>
        <begin position="574"/>
        <end position="618"/>
    </location>
</feature>
<organism evidence="8 9">
    <name type="scientific">Serendipita indica (strain DSM 11827)</name>
    <name type="common">Root endophyte fungus</name>
    <name type="synonym">Piriformospora indica</name>
    <dbReference type="NCBI Taxonomy" id="1109443"/>
    <lineage>
        <taxon>Eukaryota</taxon>
        <taxon>Fungi</taxon>
        <taxon>Dikarya</taxon>
        <taxon>Basidiomycota</taxon>
        <taxon>Agaricomycotina</taxon>
        <taxon>Agaricomycetes</taxon>
        <taxon>Sebacinales</taxon>
        <taxon>Serendipitaceae</taxon>
        <taxon>Serendipita</taxon>
    </lineage>
</organism>
<comment type="caution">
    <text evidence="8">The sequence shown here is derived from an EMBL/GenBank/DDBJ whole genome shotgun (WGS) entry which is preliminary data.</text>
</comment>
<dbReference type="GO" id="GO:0061630">
    <property type="term" value="F:ubiquitin protein ligase activity"/>
    <property type="evidence" value="ECO:0007669"/>
    <property type="project" value="TreeGrafter"/>
</dbReference>
<dbReference type="SUPFAM" id="SSF57850">
    <property type="entry name" value="RING/U-box"/>
    <property type="match status" value="1"/>
</dbReference>
<sequence>MLFLTLIVWVPSYILSLYLVFLKAEQLLLHGVYARTNVSETSPPGNNAGGWLARLGWGLGEASVEIIDSKPAQVFEARIAFFGRAIPEDGLTGWLVPLDSIVEPCTPNEENVITTLNNPEPTASIRGSRTPPMPFMGLDGAYELEIEYEYDDSNDPTIDPDNTGCPPLCPITSLFGHSTNGASTDEGEPFTPFPNTTWIALVQRGTCSFAAKAQYAQSIGASGLIVGGLDNNLISMSASGATGAKIEIASIFVGHNSYLNLTAAVERSGVRIGVGSPASTSDHSEGEKEVRVREVRTIMVRLEGEPPWEWYTPILSLLLVLSLPSLLTLCTLLVHRVRAERREREMRAPEDIVAGLPIRVWTGAGWEKDLESGRQAIPSVHATEEDEVGDSTQPSERSPLLPVRSDLKESGGASGYGAIDPEPSTSAPQRQDIPHLEDDTQGRKFHPSIHPALAPEPLSPSEERDLTLPISGRALSGSQGTRHRQEESDETIPRPPWFASQTECAICICEFEVGDRVRVLPCGHIFHKDEVDPWLIKQRKVCPVCKYDVTNPPTAHVPASTSPLTSALVSAAAAEEEPPSPAATDTGVAPSMYSHASGHRSVNDGGSMAPIRTGGQVSGGTDVTAAQLLARLDDGNARPGLFARWRAWVNRNDSRSRTDAETEQANPT</sequence>
<dbReference type="OrthoDB" id="8062037at2759"/>
<dbReference type="CDD" id="cd16454">
    <property type="entry name" value="RING-H2_PA-TM-RING"/>
    <property type="match status" value="1"/>
</dbReference>
<dbReference type="GO" id="GO:0005737">
    <property type="term" value="C:cytoplasm"/>
    <property type="evidence" value="ECO:0007669"/>
    <property type="project" value="TreeGrafter"/>
</dbReference>
<dbReference type="GO" id="GO:0006511">
    <property type="term" value="P:ubiquitin-dependent protein catabolic process"/>
    <property type="evidence" value="ECO:0007669"/>
    <property type="project" value="TreeGrafter"/>
</dbReference>
<dbReference type="SMART" id="SM00184">
    <property type="entry name" value="RING"/>
    <property type="match status" value="1"/>
</dbReference>
<keyword evidence="3" id="KW-1133">Transmembrane helix</keyword>
<keyword evidence="5" id="KW-0863">Zinc-finger</keyword>
<evidence type="ECO:0000256" key="2">
    <source>
        <dbReference type="ARBA" id="ARBA00022692"/>
    </source>
</evidence>
<evidence type="ECO:0000313" key="8">
    <source>
        <dbReference type="EMBL" id="CCA73152.1"/>
    </source>
</evidence>
<evidence type="ECO:0000259" key="7">
    <source>
        <dbReference type="PROSITE" id="PS50089"/>
    </source>
</evidence>
<dbReference type="Gene3D" id="3.50.30.30">
    <property type="match status" value="1"/>
</dbReference>
<dbReference type="Pfam" id="PF02225">
    <property type="entry name" value="PA"/>
    <property type="match status" value="1"/>
</dbReference>
<dbReference type="GO" id="GO:0016020">
    <property type="term" value="C:membrane"/>
    <property type="evidence" value="ECO:0007669"/>
    <property type="project" value="UniProtKB-SubCell"/>
</dbReference>
<feature type="region of interest" description="Disordered" evidence="6">
    <location>
        <begin position="382"/>
        <end position="495"/>
    </location>
</feature>
<keyword evidence="2" id="KW-0812">Transmembrane</keyword>
<dbReference type="PROSITE" id="PS50089">
    <property type="entry name" value="ZF_RING_2"/>
    <property type="match status" value="1"/>
</dbReference>
<name>G4TPA9_SERID</name>
<dbReference type="PANTHER" id="PTHR22765:SF416">
    <property type="entry name" value="E3 UBIQUITIN-PROTEIN LIGASE GODZILLA"/>
    <property type="match status" value="1"/>
</dbReference>
<dbReference type="InParanoid" id="G4TPA9"/>
<keyword evidence="5" id="KW-0862">Zinc</keyword>
<dbReference type="OMA" id="CAICICE"/>
<dbReference type="PANTHER" id="PTHR22765">
    <property type="entry name" value="RING FINGER AND PROTEASE ASSOCIATED DOMAIN-CONTAINING"/>
    <property type="match status" value="1"/>
</dbReference>
<proteinExistence type="predicted"/>
<dbReference type="InterPro" id="IPR001841">
    <property type="entry name" value="Znf_RING"/>
</dbReference>
<dbReference type="EMBL" id="CAFZ01000205">
    <property type="protein sequence ID" value="CCA73152.1"/>
    <property type="molecule type" value="Genomic_DNA"/>
</dbReference>
<dbReference type="GO" id="GO:0008270">
    <property type="term" value="F:zinc ion binding"/>
    <property type="evidence" value="ECO:0007669"/>
    <property type="project" value="UniProtKB-KW"/>
</dbReference>
<evidence type="ECO:0000256" key="1">
    <source>
        <dbReference type="ARBA" id="ARBA00004370"/>
    </source>
</evidence>
<dbReference type="InterPro" id="IPR046450">
    <property type="entry name" value="PA_dom_sf"/>
</dbReference>
<dbReference type="Pfam" id="PF13639">
    <property type="entry name" value="zf-RING_2"/>
    <property type="match status" value="1"/>
</dbReference>
<dbReference type="STRING" id="1109443.G4TPA9"/>
<evidence type="ECO:0000256" key="4">
    <source>
        <dbReference type="ARBA" id="ARBA00023136"/>
    </source>
</evidence>
<gene>
    <name evidence="8" type="ORF">PIIN_07106</name>
</gene>
<dbReference type="InterPro" id="IPR003137">
    <property type="entry name" value="PA_domain"/>
</dbReference>
<dbReference type="HOGENOM" id="CLU_033008_0_0_1"/>
<keyword evidence="5" id="KW-0479">Metal-binding</keyword>
<evidence type="ECO:0000256" key="6">
    <source>
        <dbReference type="SAM" id="MobiDB-lite"/>
    </source>
</evidence>
<evidence type="ECO:0000313" key="9">
    <source>
        <dbReference type="Proteomes" id="UP000007148"/>
    </source>
</evidence>
<dbReference type="Gene3D" id="3.30.40.10">
    <property type="entry name" value="Zinc/RING finger domain, C3HC4 (zinc finger)"/>
    <property type="match status" value="1"/>
</dbReference>
<keyword evidence="9" id="KW-1185">Reference proteome</keyword>
<dbReference type="InterPro" id="IPR013083">
    <property type="entry name" value="Znf_RING/FYVE/PHD"/>
</dbReference>
<protein>
    <recommendedName>
        <fullName evidence="7">RING-type domain-containing protein</fullName>
    </recommendedName>
</protein>
<evidence type="ECO:0000256" key="3">
    <source>
        <dbReference type="ARBA" id="ARBA00022989"/>
    </source>
</evidence>
<dbReference type="AlphaFoldDB" id="G4TPA9"/>
<dbReference type="Proteomes" id="UP000007148">
    <property type="component" value="Unassembled WGS sequence"/>
</dbReference>
<comment type="subcellular location">
    <subcellularLocation>
        <location evidence="1">Membrane</location>
    </subcellularLocation>
</comment>
<keyword evidence="4" id="KW-0472">Membrane</keyword>
<feature type="compositionally biased region" description="Basic and acidic residues" evidence="6">
    <location>
        <begin position="432"/>
        <end position="442"/>
    </location>
</feature>
<dbReference type="FunFam" id="3.30.40.10:FF:000388">
    <property type="entry name" value="Putative RING zinc finger domain superfamily protein"/>
    <property type="match status" value="1"/>
</dbReference>